<evidence type="ECO:0000313" key="9">
    <source>
        <dbReference type="EMBL" id="PNV74924.1"/>
    </source>
</evidence>
<evidence type="ECO:0000256" key="6">
    <source>
        <dbReference type="ARBA" id="ARBA00022989"/>
    </source>
</evidence>
<keyword evidence="6 8" id="KW-1133">Transmembrane helix</keyword>
<feature type="transmembrane region" description="Helical" evidence="8">
    <location>
        <begin position="236"/>
        <end position="258"/>
    </location>
</feature>
<keyword evidence="3" id="KW-0328">Glycosyltransferase</keyword>
<evidence type="ECO:0000256" key="8">
    <source>
        <dbReference type="SAM" id="Phobius"/>
    </source>
</evidence>
<dbReference type="Proteomes" id="UP000094669">
    <property type="component" value="Unassembled WGS sequence"/>
</dbReference>
<feature type="transmembrane region" description="Helical" evidence="8">
    <location>
        <begin position="375"/>
        <end position="395"/>
    </location>
</feature>
<organism evidence="9 10">
    <name type="scientific">Leptospira inadai serovar Lyme</name>
    <dbReference type="NCBI Taxonomy" id="293084"/>
    <lineage>
        <taxon>Bacteria</taxon>
        <taxon>Pseudomonadati</taxon>
        <taxon>Spirochaetota</taxon>
        <taxon>Spirochaetia</taxon>
        <taxon>Leptospirales</taxon>
        <taxon>Leptospiraceae</taxon>
        <taxon>Leptospira</taxon>
    </lineage>
</organism>
<name>A0ABX4YIC1_9LEPT</name>
<comment type="caution">
    <text evidence="9">The sequence shown here is derived from an EMBL/GenBank/DDBJ whole genome shotgun (WGS) entry which is preliminary data.</text>
</comment>
<reference evidence="9" key="1">
    <citation type="submission" date="2018-01" db="EMBL/GenBank/DDBJ databases">
        <title>Genomic characterization of Leptospira inadai serogroup Lyme isolated from captured rat in Brazil and comparative analysis with human reference strain.</title>
        <authorList>
            <person name="Moreno L.Z."/>
            <person name="Loureiro A.P."/>
            <person name="Miraglia F."/>
            <person name="Kremer F.S."/>
            <person name="Eslabao M.R."/>
            <person name="Dellagostin O.A."/>
            <person name="Lilenbaum W."/>
            <person name="Moreno A.M."/>
        </authorList>
    </citation>
    <scope>NUCLEOTIDE SEQUENCE [LARGE SCALE GENOMIC DNA]</scope>
    <source>
        <strain evidence="9">M34/99</strain>
    </source>
</reference>
<evidence type="ECO:0000256" key="5">
    <source>
        <dbReference type="ARBA" id="ARBA00022692"/>
    </source>
</evidence>
<feature type="transmembrane region" description="Helical" evidence="8">
    <location>
        <begin position="320"/>
        <end position="338"/>
    </location>
</feature>
<protein>
    <recommendedName>
        <fullName evidence="11">Dolichyl-phosphate-mannose-protein mannosyltransferase</fullName>
    </recommendedName>
</protein>
<evidence type="ECO:0008006" key="11">
    <source>
        <dbReference type="Google" id="ProtNLM"/>
    </source>
</evidence>
<gene>
    <name evidence="9" type="ORF">BES34_011685</name>
</gene>
<dbReference type="InterPro" id="IPR059217">
    <property type="entry name" value="LA3751_2-like"/>
</dbReference>
<dbReference type="PANTHER" id="PTHR33908:SF11">
    <property type="entry name" value="MEMBRANE PROTEIN"/>
    <property type="match status" value="1"/>
</dbReference>
<sequence>MFQAASSRLISFGNTAKGFMTLGVVFLLFFLAWQYQTGIRVGDGAIKQQQVADLLIQGFPDFSCRYFGKNFDPEFRFLPLTMEKGATMVHAYKGKCYYVFPFYYAAIQAPFVFILGRFGSFLVSLIFGTLTLRSLYLLSQELKLGDKFRFLFLFFLLFGSTFTLFATDLSEYIISIGTVTYGFYFLFRNHENEKTRDAIFAGLLFGFAAFFRQEVVLLAGSLILAQAILKPKDIRLVWFPPTFGILFLIQALCNYMVVGHPLGSRGYLQSFNSQEYDVFAQAAFLWELLAFGHGSLGLLGAYPILIFTWKYAFAKSEHRIAYIGILFFILFSAILTSTKFWQGVLFGPRFLLTVTPILLLYAIKSLEEAGVFRRKIHRIVSISLISYSIIGSLTYDVLYRKFTKSIIEERRELDSFSEKVIIYRNGSALFPPNSFETERMVFELPNEKEFDILLNGLYKSGIGKFTMIGAKDFYSADALIPRSREFEISRIAFRKSPSINMETAEFRPTLK</sequence>
<dbReference type="PANTHER" id="PTHR33908">
    <property type="entry name" value="MANNOSYLTRANSFERASE YKCB-RELATED"/>
    <property type="match status" value="1"/>
</dbReference>
<dbReference type="NCBIfam" id="NF047440">
    <property type="entry name" value="LA3751_2_3_fam"/>
    <property type="match status" value="1"/>
</dbReference>
<accession>A0ABX4YIC1</accession>
<feature type="transmembrane region" description="Helical" evidence="8">
    <location>
        <begin position="96"/>
        <end position="115"/>
    </location>
</feature>
<keyword evidence="2" id="KW-1003">Cell membrane</keyword>
<feature type="transmembrane region" description="Helical" evidence="8">
    <location>
        <begin position="278"/>
        <end position="308"/>
    </location>
</feature>
<keyword evidence="10" id="KW-1185">Reference proteome</keyword>
<proteinExistence type="predicted"/>
<evidence type="ECO:0000313" key="10">
    <source>
        <dbReference type="Proteomes" id="UP000094669"/>
    </source>
</evidence>
<feature type="transmembrane region" description="Helical" evidence="8">
    <location>
        <begin position="121"/>
        <end position="138"/>
    </location>
</feature>
<evidence type="ECO:0000256" key="2">
    <source>
        <dbReference type="ARBA" id="ARBA00022475"/>
    </source>
</evidence>
<evidence type="ECO:0000256" key="4">
    <source>
        <dbReference type="ARBA" id="ARBA00022679"/>
    </source>
</evidence>
<dbReference type="InterPro" id="IPR050297">
    <property type="entry name" value="LipidA_mod_glycosyltrf_83"/>
</dbReference>
<feature type="transmembrane region" description="Helical" evidence="8">
    <location>
        <begin position="150"/>
        <end position="178"/>
    </location>
</feature>
<dbReference type="EMBL" id="MCRM02000010">
    <property type="protein sequence ID" value="PNV74924.1"/>
    <property type="molecule type" value="Genomic_DNA"/>
</dbReference>
<dbReference type="RefSeq" id="WP_020988830.1">
    <property type="nucleotide sequence ID" value="NZ_MCRM02000010.1"/>
</dbReference>
<comment type="subcellular location">
    <subcellularLocation>
        <location evidence="1">Cell membrane</location>
        <topology evidence="1">Multi-pass membrane protein</topology>
    </subcellularLocation>
</comment>
<feature type="transmembrane region" description="Helical" evidence="8">
    <location>
        <begin position="12"/>
        <end position="33"/>
    </location>
</feature>
<keyword evidence="4" id="KW-0808">Transferase</keyword>
<keyword evidence="5 8" id="KW-0812">Transmembrane</keyword>
<evidence type="ECO:0000256" key="1">
    <source>
        <dbReference type="ARBA" id="ARBA00004651"/>
    </source>
</evidence>
<feature type="transmembrane region" description="Helical" evidence="8">
    <location>
        <begin position="344"/>
        <end position="363"/>
    </location>
</feature>
<evidence type="ECO:0000256" key="7">
    <source>
        <dbReference type="ARBA" id="ARBA00023136"/>
    </source>
</evidence>
<keyword evidence="7 8" id="KW-0472">Membrane</keyword>
<evidence type="ECO:0000256" key="3">
    <source>
        <dbReference type="ARBA" id="ARBA00022676"/>
    </source>
</evidence>